<dbReference type="SUPFAM" id="SSF48576">
    <property type="entry name" value="Terpenoid synthases"/>
    <property type="match status" value="1"/>
</dbReference>
<dbReference type="InterPro" id="IPR033749">
    <property type="entry name" value="Polyprenyl_synt_CS"/>
</dbReference>
<comment type="cofactor">
    <cofactor evidence="1">
        <name>Mg(2+)</name>
        <dbReference type="ChEBI" id="CHEBI:18420"/>
    </cofactor>
</comment>
<keyword evidence="5" id="KW-0460">Magnesium</keyword>
<name>A0ABY8H309_9MICC</name>
<evidence type="ECO:0000256" key="3">
    <source>
        <dbReference type="ARBA" id="ARBA00022679"/>
    </source>
</evidence>
<dbReference type="RefSeq" id="WP_278156325.1">
    <property type="nucleotide sequence ID" value="NZ_CP121252.1"/>
</dbReference>
<evidence type="ECO:0000313" key="8">
    <source>
        <dbReference type="Proteomes" id="UP001219037"/>
    </source>
</evidence>
<keyword evidence="4" id="KW-0479">Metal-binding</keyword>
<dbReference type="Pfam" id="PF00348">
    <property type="entry name" value="polyprenyl_synt"/>
    <property type="match status" value="1"/>
</dbReference>
<dbReference type="CDD" id="cd00685">
    <property type="entry name" value="Trans_IPPS_HT"/>
    <property type="match status" value="1"/>
</dbReference>
<evidence type="ECO:0000256" key="4">
    <source>
        <dbReference type="ARBA" id="ARBA00022723"/>
    </source>
</evidence>
<comment type="similarity">
    <text evidence="2 6">Belongs to the FPP/GGPP synthase family.</text>
</comment>
<keyword evidence="8" id="KW-1185">Reference proteome</keyword>
<gene>
    <name evidence="7" type="ORF">P8192_08825</name>
</gene>
<evidence type="ECO:0000313" key="7">
    <source>
        <dbReference type="EMBL" id="WFP15515.1"/>
    </source>
</evidence>
<dbReference type="Proteomes" id="UP001219037">
    <property type="component" value="Chromosome"/>
</dbReference>
<reference evidence="7 8" key="1">
    <citation type="submission" date="2023-04" db="EMBL/GenBank/DDBJ databases">
        <title>Funneling lignin-derived compounds into biodiesel using alkali-halophilic Citricoccus sp. P2.</title>
        <authorList>
            <person name="Luo C.-B."/>
        </authorList>
    </citation>
    <scope>NUCLEOTIDE SEQUENCE [LARGE SCALE GENOMIC DNA]</scope>
    <source>
        <strain evidence="7 8">P2</strain>
    </source>
</reference>
<dbReference type="EMBL" id="CP121252">
    <property type="protein sequence ID" value="WFP15515.1"/>
    <property type="molecule type" value="Genomic_DNA"/>
</dbReference>
<evidence type="ECO:0000256" key="6">
    <source>
        <dbReference type="RuleBase" id="RU004466"/>
    </source>
</evidence>
<evidence type="ECO:0000256" key="2">
    <source>
        <dbReference type="ARBA" id="ARBA00006706"/>
    </source>
</evidence>
<dbReference type="PROSITE" id="PS00723">
    <property type="entry name" value="POLYPRENYL_SYNTHASE_1"/>
    <property type="match status" value="1"/>
</dbReference>
<dbReference type="SFLD" id="SFLDG01017">
    <property type="entry name" value="Polyprenyl_Transferase_Like"/>
    <property type="match status" value="1"/>
</dbReference>
<evidence type="ECO:0000256" key="1">
    <source>
        <dbReference type="ARBA" id="ARBA00001946"/>
    </source>
</evidence>
<evidence type="ECO:0000256" key="5">
    <source>
        <dbReference type="ARBA" id="ARBA00022842"/>
    </source>
</evidence>
<dbReference type="SFLD" id="SFLDS00005">
    <property type="entry name" value="Isoprenoid_Synthase_Type_I"/>
    <property type="match status" value="1"/>
</dbReference>
<dbReference type="PANTHER" id="PTHR12001">
    <property type="entry name" value="GERANYLGERANYL PYROPHOSPHATE SYNTHASE"/>
    <property type="match status" value="1"/>
</dbReference>
<protein>
    <submittedName>
        <fullName evidence="7">Polyprenyl synthetase family protein</fullName>
    </submittedName>
</protein>
<dbReference type="PANTHER" id="PTHR12001:SF85">
    <property type="entry name" value="SHORT CHAIN ISOPRENYL DIPHOSPHATE SYNTHASE"/>
    <property type="match status" value="1"/>
</dbReference>
<proteinExistence type="inferred from homology"/>
<organism evidence="7 8">
    <name type="scientific">Citricoccus muralis</name>
    <dbReference type="NCBI Taxonomy" id="169134"/>
    <lineage>
        <taxon>Bacteria</taxon>
        <taxon>Bacillati</taxon>
        <taxon>Actinomycetota</taxon>
        <taxon>Actinomycetes</taxon>
        <taxon>Micrococcales</taxon>
        <taxon>Micrococcaceae</taxon>
        <taxon>Citricoccus</taxon>
    </lineage>
</organism>
<accession>A0ABY8H309</accession>
<sequence>MNQPVPAPSEQIYISTIEKRMQDLLSEYAERCRQISPASVALIESIADLVTSGKRLRALLAWWGWQGAGGDADDPRIIEAGVSLELFQAAALIHDDVVDRSDTRRGRPSVHRRFEALHRESDWTQDSAHFGVASAVLTGDLALALSEEVFASAADATAFASSARTAFNTMRFEVMVGQYLDIKSEVDVHGIDPAEARSLARTVVEYKSANYSVVWPLAIGAVLAGADESTLDGLSRFSRPLGIAFQLQDDLLGVFGDPHLTGKPAGDDLREGKRTELIAHALDQLNGDDASRLTGSLGNPDLTDADVVEIQDLLESSGARAALSGEVRDLGEQALTALDALDTTDVVRQGLRHLTERILQRST</sequence>
<dbReference type="Gene3D" id="1.10.600.10">
    <property type="entry name" value="Farnesyl Diphosphate Synthase"/>
    <property type="match status" value="1"/>
</dbReference>
<dbReference type="InterPro" id="IPR000092">
    <property type="entry name" value="Polyprenyl_synt"/>
</dbReference>
<dbReference type="PROSITE" id="PS00444">
    <property type="entry name" value="POLYPRENYL_SYNTHASE_2"/>
    <property type="match status" value="1"/>
</dbReference>
<dbReference type="InterPro" id="IPR008949">
    <property type="entry name" value="Isoprenoid_synthase_dom_sf"/>
</dbReference>
<keyword evidence="3 6" id="KW-0808">Transferase</keyword>